<proteinExistence type="predicted"/>
<dbReference type="Gene3D" id="3.40.630.30">
    <property type="match status" value="1"/>
</dbReference>
<dbReference type="EMBL" id="LGSZ01000052">
    <property type="protein sequence ID" value="KPH78984.1"/>
    <property type="molecule type" value="Genomic_DNA"/>
</dbReference>
<comment type="caution">
    <text evidence="4">The sequence shown here is derived from an EMBL/GenBank/DDBJ whole genome shotgun (WGS) entry which is preliminary data.</text>
</comment>
<dbReference type="PANTHER" id="PTHR43877">
    <property type="entry name" value="AMINOALKYLPHOSPHONATE N-ACETYLTRANSFERASE-RELATED-RELATED"/>
    <property type="match status" value="1"/>
</dbReference>
<organism evidence="4 5">
    <name type="scientific">Bosea vaviloviae</name>
    <dbReference type="NCBI Taxonomy" id="1526658"/>
    <lineage>
        <taxon>Bacteria</taxon>
        <taxon>Pseudomonadati</taxon>
        <taxon>Pseudomonadota</taxon>
        <taxon>Alphaproteobacteria</taxon>
        <taxon>Hyphomicrobiales</taxon>
        <taxon>Boseaceae</taxon>
        <taxon>Bosea</taxon>
    </lineage>
</organism>
<sequence>MSFRIRKATATDQPRIHAIRMGVSENVLSDPSKVTDEEVAWYREQAIFLVAEVDGAVAGFTCANHQTGLVWALFIDKAHEGRGLGRALLDAALDRLSAAGHAQAWLTTGAGTRAERFYLRHGWQDMGHSLDGNVVFVKPLD</sequence>
<dbReference type="CDD" id="cd04301">
    <property type="entry name" value="NAT_SF"/>
    <property type="match status" value="1"/>
</dbReference>
<dbReference type="InterPro" id="IPR050832">
    <property type="entry name" value="Bact_Acetyltransf"/>
</dbReference>
<dbReference type="RefSeq" id="WP_054210744.1">
    <property type="nucleotide sequence ID" value="NZ_LGSZ01000052.1"/>
</dbReference>
<keyword evidence="5" id="KW-1185">Reference proteome</keyword>
<dbReference type="Pfam" id="PF00583">
    <property type="entry name" value="Acetyltransf_1"/>
    <property type="match status" value="1"/>
</dbReference>
<dbReference type="OrthoDB" id="7356080at2"/>
<evidence type="ECO:0000313" key="4">
    <source>
        <dbReference type="EMBL" id="KPH78984.1"/>
    </source>
</evidence>
<name>A0A0N0M9X7_9HYPH</name>
<evidence type="ECO:0000256" key="2">
    <source>
        <dbReference type="ARBA" id="ARBA00023315"/>
    </source>
</evidence>
<feature type="domain" description="N-acetyltransferase" evidence="3">
    <location>
        <begin position="3"/>
        <end position="141"/>
    </location>
</feature>
<keyword evidence="2" id="KW-0012">Acyltransferase</keyword>
<keyword evidence="1" id="KW-0808">Transferase</keyword>
<dbReference type="InterPro" id="IPR000182">
    <property type="entry name" value="GNAT_dom"/>
</dbReference>
<dbReference type="AlphaFoldDB" id="A0A0N0M9X7"/>
<gene>
    <name evidence="4" type="ORF">AE618_19535</name>
</gene>
<dbReference type="SUPFAM" id="SSF55729">
    <property type="entry name" value="Acyl-CoA N-acyltransferases (Nat)"/>
    <property type="match status" value="1"/>
</dbReference>
<dbReference type="GO" id="GO:0016747">
    <property type="term" value="F:acyltransferase activity, transferring groups other than amino-acyl groups"/>
    <property type="evidence" value="ECO:0007669"/>
    <property type="project" value="InterPro"/>
</dbReference>
<evidence type="ECO:0000256" key="1">
    <source>
        <dbReference type="ARBA" id="ARBA00022679"/>
    </source>
</evidence>
<dbReference type="PROSITE" id="PS51186">
    <property type="entry name" value="GNAT"/>
    <property type="match status" value="1"/>
</dbReference>
<protein>
    <recommendedName>
        <fullName evidence="3">N-acetyltransferase domain-containing protein</fullName>
    </recommendedName>
</protein>
<accession>A0A0N0M9X7</accession>
<evidence type="ECO:0000259" key="3">
    <source>
        <dbReference type="PROSITE" id="PS51186"/>
    </source>
</evidence>
<dbReference type="InterPro" id="IPR016181">
    <property type="entry name" value="Acyl_CoA_acyltransferase"/>
</dbReference>
<dbReference type="Proteomes" id="UP000037822">
    <property type="component" value="Unassembled WGS sequence"/>
</dbReference>
<dbReference type="PATRIC" id="fig|1526658.3.peg.472"/>
<reference evidence="4 5" key="1">
    <citation type="submission" date="2015-07" db="EMBL/GenBank/DDBJ databases">
        <title>Whole genome sequencing of Bosea vaviloviae isolated from cave pool.</title>
        <authorList>
            <person name="Tan N.E.H."/>
            <person name="Lee Y.P."/>
            <person name="Gan H.M."/>
            <person name="Barton H."/>
            <person name="Savka M.A."/>
        </authorList>
    </citation>
    <scope>NUCLEOTIDE SEQUENCE [LARGE SCALE GENOMIC DNA]</scope>
    <source>
        <strain evidence="4 5">SD260</strain>
    </source>
</reference>
<evidence type="ECO:0000313" key="5">
    <source>
        <dbReference type="Proteomes" id="UP000037822"/>
    </source>
</evidence>